<proteinExistence type="predicted"/>
<feature type="region of interest" description="Disordered" evidence="1">
    <location>
        <begin position="1"/>
        <end position="56"/>
    </location>
</feature>
<protein>
    <submittedName>
        <fullName evidence="2">Uncharacterized protein</fullName>
    </submittedName>
</protein>
<dbReference type="InterPro" id="IPR035979">
    <property type="entry name" value="RBD_domain_sf"/>
</dbReference>
<sequence>MFGQQTRSPEYRLAVGSTTEETPVEHPRLSSREAEGPTAPSPDPPPPTKKTTDAAAAAAATSISMACTTCGKKGDHLAADCPYKDLLDRAYMDQDDPPPAPDRASPPVCPVCRCNPDPGNRRRDDDSSLRVTNLPEAITTERDLYTLLAPFGIVLRVSLSDSEAASSNSPGRGRCGVVEFD</sequence>
<name>A0A835ETK2_9POAL</name>
<keyword evidence="3" id="KW-1185">Reference proteome</keyword>
<evidence type="ECO:0000313" key="3">
    <source>
        <dbReference type="Proteomes" id="UP000636709"/>
    </source>
</evidence>
<feature type="compositionally biased region" description="Pro residues" evidence="1">
    <location>
        <begin position="39"/>
        <end position="48"/>
    </location>
</feature>
<dbReference type="Proteomes" id="UP000636709">
    <property type="component" value="Unassembled WGS sequence"/>
</dbReference>
<gene>
    <name evidence="2" type="ORF">HU200_027566</name>
</gene>
<organism evidence="2 3">
    <name type="scientific">Digitaria exilis</name>
    <dbReference type="NCBI Taxonomy" id="1010633"/>
    <lineage>
        <taxon>Eukaryota</taxon>
        <taxon>Viridiplantae</taxon>
        <taxon>Streptophyta</taxon>
        <taxon>Embryophyta</taxon>
        <taxon>Tracheophyta</taxon>
        <taxon>Spermatophyta</taxon>
        <taxon>Magnoliopsida</taxon>
        <taxon>Liliopsida</taxon>
        <taxon>Poales</taxon>
        <taxon>Poaceae</taxon>
        <taxon>PACMAD clade</taxon>
        <taxon>Panicoideae</taxon>
        <taxon>Panicodae</taxon>
        <taxon>Paniceae</taxon>
        <taxon>Anthephorinae</taxon>
        <taxon>Digitaria</taxon>
    </lineage>
</organism>
<reference evidence="2" key="1">
    <citation type="submission" date="2020-07" db="EMBL/GenBank/DDBJ databases">
        <title>Genome sequence and genetic diversity analysis of an under-domesticated orphan crop, white fonio (Digitaria exilis).</title>
        <authorList>
            <person name="Bennetzen J.L."/>
            <person name="Chen S."/>
            <person name="Ma X."/>
            <person name="Wang X."/>
            <person name="Yssel A.E.J."/>
            <person name="Chaluvadi S.R."/>
            <person name="Johnson M."/>
            <person name="Gangashetty P."/>
            <person name="Hamidou F."/>
            <person name="Sanogo M.D."/>
            <person name="Zwaenepoel A."/>
            <person name="Wallace J."/>
            <person name="Van De Peer Y."/>
            <person name="Van Deynze A."/>
        </authorList>
    </citation>
    <scope>NUCLEOTIDE SEQUENCE</scope>
    <source>
        <tissue evidence="2">Leaves</tissue>
    </source>
</reference>
<evidence type="ECO:0000313" key="2">
    <source>
        <dbReference type="EMBL" id="KAF8715020.1"/>
    </source>
</evidence>
<dbReference type="SUPFAM" id="SSF54928">
    <property type="entry name" value="RNA-binding domain, RBD"/>
    <property type="match status" value="1"/>
</dbReference>
<feature type="compositionally biased region" description="Basic and acidic residues" evidence="1">
    <location>
        <begin position="23"/>
        <end position="35"/>
    </location>
</feature>
<dbReference type="GO" id="GO:0003676">
    <property type="term" value="F:nucleic acid binding"/>
    <property type="evidence" value="ECO:0007669"/>
    <property type="project" value="InterPro"/>
</dbReference>
<dbReference type="EMBL" id="JACEFO010001734">
    <property type="protein sequence ID" value="KAF8715020.1"/>
    <property type="molecule type" value="Genomic_DNA"/>
</dbReference>
<comment type="caution">
    <text evidence="2">The sequence shown here is derived from an EMBL/GenBank/DDBJ whole genome shotgun (WGS) entry which is preliminary data.</text>
</comment>
<accession>A0A835ETK2</accession>
<dbReference type="AlphaFoldDB" id="A0A835ETK2"/>
<feature type="region of interest" description="Disordered" evidence="1">
    <location>
        <begin position="90"/>
        <end position="109"/>
    </location>
</feature>
<evidence type="ECO:0000256" key="1">
    <source>
        <dbReference type="SAM" id="MobiDB-lite"/>
    </source>
</evidence>